<feature type="domain" description="Cytidyltransferase-like" evidence="3">
    <location>
        <begin position="2"/>
        <end position="111"/>
    </location>
</feature>
<dbReference type="PANTHER" id="PTHR43793:SF1">
    <property type="entry name" value="FAD SYNTHASE"/>
    <property type="match status" value="1"/>
</dbReference>
<dbReference type="InterPro" id="IPR050385">
    <property type="entry name" value="Archaeal_FAD_synthase"/>
</dbReference>
<reference evidence="4" key="1">
    <citation type="journal article" date="2014" name="Front. Microbiol.">
        <title>High frequency of phylogenetically diverse reductive dehalogenase-homologous genes in deep subseafloor sedimentary metagenomes.</title>
        <authorList>
            <person name="Kawai M."/>
            <person name="Futagami T."/>
            <person name="Toyoda A."/>
            <person name="Takaki Y."/>
            <person name="Nishi S."/>
            <person name="Hori S."/>
            <person name="Arai W."/>
            <person name="Tsubouchi T."/>
            <person name="Morono Y."/>
            <person name="Uchiyama I."/>
            <person name="Ito T."/>
            <person name="Fujiyama A."/>
            <person name="Inagaki F."/>
            <person name="Takami H."/>
        </authorList>
    </citation>
    <scope>NUCLEOTIDE SEQUENCE</scope>
    <source>
        <strain evidence="4">Expedition CK06-06</strain>
    </source>
</reference>
<dbReference type="PANTHER" id="PTHR43793">
    <property type="entry name" value="FAD SYNTHASE"/>
    <property type="match status" value="1"/>
</dbReference>
<dbReference type="InterPro" id="IPR014729">
    <property type="entry name" value="Rossmann-like_a/b/a_fold"/>
</dbReference>
<dbReference type="GO" id="GO:0016779">
    <property type="term" value="F:nucleotidyltransferase activity"/>
    <property type="evidence" value="ECO:0007669"/>
    <property type="project" value="UniProtKB-KW"/>
</dbReference>
<dbReference type="Gene3D" id="3.40.50.620">
    <property type="entry name" value="HUPs"/>
    <property type="match status" value="1"/>
</dbReference>
<name>X1M8E9_9ZZZZ</name>
<evidence type="ECO:0000256" key="1">
    <source>
        <dbReference type="ARBA" id="ARBA00022679"/>
    </source>
</evidence>
<keyword evidence="1" id="KW-0808">Transferase</keyword>
<protein>
    <recommendedName>
        <fullName evidence="3">Cytidyltransferase-like domain-containing protein</fullName>
    </recommendedName>
</protein>
<proteinExistence type="predicted"/>
<evidence type="ECO:0000256" key="2">
    <source>
        <dbReference type="ARBA" id="ARBA00022695"/>
    </source>
</evidence>
<keyword evidence="2" id="KW-0548">Nucleotidyltransferase</keyword>
<dbReference type="Pfam" id="PF01467">
    <property type="entry name" value="CTP_transf_like"/>
    <property type="match status" value="1"/>
</dbReference>
<organism evidence="4">
    <name type="scientific">marine sediment metagenome</name>
    <dbReference type="NCBI Taxonomy" id="412755"/>
    <lineage>
        <taxon>unclassified sequences</taxon>
        <taxon>metagenomes</taxon>
        <taxon>ecological metagenomes</taxon>
    </lineage>
</organism>
<dbReference type="EMBL" id="BARV01011983">
    <property type="protein sequence ID" value="GAI14381.1"/>
    <property type="molecule type" value="Genomic_DNA"/>
</dbReference>
<accession>X1M8E9</accession>
<evidence type="ECO:0000313" key="4">
    <source>
        <dbReference type="EMBL" id="GAI14381.1"/>
    </source>
</evidence>
<comment type="caution">
    <text evidence="4">The sequence shown here is derived from an EMBL/GenBank/DDBJ whole genome shotgun (WGS) entry which is preliminary data.</text>
</comment>
<sequence length="117" mass="13094">MRNAKAMAGENGVSVVGILTDEAVKERKQRPILSFDERIELAGAIKYNDLVVPQDAYSPLPNLKRIKPDVAIESASHRAEDIQRVRRYMESIKGRLVVVPYYPSQSSTKIKGKIKKG</sequence>
<dbReference type="AlphaFoldDB" id="X1M8E9"/>
<dbReference type="InterPro" id="IPR004821">
    <property type="entry name" value="Cyt_trans-like"/>
</dbReference>
<evidence type="ECO:0000259" key="3">
    <source>
        <dbReference type="Pfam" id="PF01467"/>
    </source>
</evidence>
<gene>
    <name evidence="4" type="ORF">S06H3_22422</name>
</gene>
<dbReference type="SUPFAM" id="SSF52374">
    <property type="entry name" value="Nucleotidylyl transferase"/>
    <property type="match status" value="1"/>
</dbReference>